<reference evidence="1 2" key="1">
    <citation type="submission" date="2019-02" db="EMBL/GenBank/DDBJ databases">
        <title>Genome sequence of the sea-ice species Brumimicrobium glaciale.</title>
        <authorList>
            <person name="Bowman J.P."/>
        </authorList>
    </citation>
    <scope>NUCLEOTIDE SEQUENCE [LARGE SCALE GENOMIC DNA]</scope>
    <source>
        <strain evidence="1 2">IC156</strain>
    </source>
</reference>
<keyword evidence="2" id="KW-1185">Reference proteome</keyword>
<name>A0A4Q4KNW6_9FLAO</name>
<sequence>MLKKIFIRLIILATMLVVFNFIYAKWFYENDLKKHAKIINLVSVIPNNADIIYIGESSNITYREDDLDKRAISEFVGDFYQELKLYDITKPASHAGVYKKLLELIPQENHVESIVVTLNLRSFNAQWINSDLEAALQKSFVLIQSYPPLFNRFMLSFKNYDNRSETMRSDDIHKKWSKDKFIMPDNFQFRNVIEWDYWMANNDMYDKVKSDLACHYIKTYGFQIDFENNPRIKDFNAIVTLAKERNWNLVFNLLAENTQKADDLVGEDLIFMMNQNAEKLINYYEDKGVTVINNLNNVDDEQFIDQDWTTEHYAEKGRKIVAKNVAEGLKKWHRKDFKSVE</sequence>
<dbReference type="EMBL" id="SETE01000003">
    <property type="protein sequence ID" value="RYM34144.1"/>
    <property type="molecule type" value="Genomic_DNA"/>
</dbReference>
<comment type="caution">
    <text evidence="1">The sequence shown here is derived from an EMBL/GenBank/DDBJ whole genome shotgun (WGS) entry which is preliminary data.</text>
</comment>
<evidence type="ECO:0000313" key="1">
    <source>
        <dbReference type="EMBL" id="RYM34144.1"/>
    </source>
</evidence>
<proteinExistence type="predicted"/>
<evidence type="ECO:0008006" key="3">
    <source>
        <dbReference type="Google" id="ProtNLM"/>
    </source>
</evidence>
<dbReference type="OrthoDB" id="1466489at2"/>
<protein>
    <recommendedName>
        <fullName evidence="3">DUF4843 domain-containing protein</fullName>
    </recommendedName>
</protein>
<organism evidence="1 2">
    <name type="scientific">Brumimicrobium glaciale</name>
    <dbReference type="NCBI Taxonomy" id="200475"/>
    <lineage>
        <taxon>Bacteria</taxon>
        <taxon>Pseudomonadati</taxon>
        <taxon>Bacteroidota</taxon>
        <taxon>Flavobacteriia</taxon>
        <taxon>Flavobacteriales</taxon>
        <taxon>Crocinitomicaceae</taxon>
        <taxon>Brumimicrobium</taxon>
    </lineage>
</organism>
<accession>A0A4Q4KNW6</accession>
<evidence type="ECO:0000313" key="2">
    <source>
        <dbReference type="Proteomes" id="UP000293952"/>
    </source>
</evidence>
<dbReference type="AlphaFoldDB" id="A0A4Q4KNW6"/>
<gene>
    <name evidence="1" type="ORF">ERX46_09295</name>
</gene>
<dbReference type="RefSeq" id="WP_130093585.1">
    <property type="nucleotide sequence ID" value="NZ_SETE01000003.1"/>
</dbReference>
<dbReference type="Proteomes" id="UP000293952">
    <property type="component" value="Unassembled WGS sequence"/>
</dbReference>